<dbReference type="NCBIfam" id="TIGR00350">
    <property type="entry name" value="lytR_cpsA_psr"/>
    <property type="match status" value="1"/>
</dbReference>
<dbReference type="Gene3D" id="3.40.630.190">
    <property type="entry name" value="LCP protein"/>
    <property type="match status" value="1"/>
</dbReference>
<dbReference type="PANTHER" id="PTHR33392:SF6">
    <property type="entry name" value="POLYISOPRENYL-TEICHOIC ACID--PEPTIDOGLYCAN TEICHOIC ACID TRANSFERASE TAGU"/>
    <property type="match status" value="1"/>
</dbReference>
<protein>
    <submittedName>
        <fullName evidence="5">LytR family transcriptional regulator</fullName>
    </submittedName>
</protein>
<evidence type="ECO:0000313" key="6">
    <source>
        <dbReference type="Proteomes" id="UP000186868"/>
    </source>
</evidence>
<dbReference type="STRING" id="1921803.NIES593_13805"/>
<feature type="domain" description="Cell envelope-related transcriptional attenuator" evidence="3">
    <location>
        <begin position="127"/>
        <end position="273"/>
    </location>
</feature>
<evidence type="ECO:0000259" key="3">
    <source>
        <dbReference type="Pfam" id="PF03816"/>
    </source>
</evidence>
<proteinExistence type="inferred from homology"/>
<keyword evidence="2" id="KW-0472">Membrane</keyword>
<dbReference type="Proteomes" id="UP000186868">
    <property type="component" value="Unassembled WGS sequence"/>
</dbReference>
<evidence type="ECO:0000259" key="4">
    <source>
        <dbReference type="Pfam" id="PF13399"/>
    </source>
</evidence>
<dbReference type="InterPro" id="IPR050922">
    <property type="entry name" value="LytR/CpsA/Psr_CW_biosynth"/>
</dbReference>
<feature type="transmembrane region" description="Helical" evidence="2">
    <location>
        <begin position="27"/>
        <end position="52"/>
    </location>
</feature>
<sequence length="473" mass="52394">MSAHNVERPVSVHGIKNASGKKFRASWLLIGLGLTGVALLSATAGAILAVSLSSTPLKQSKLSPEEAAVFNQEKTISYKNLNLPQLSRPVNILVMGTKVLTSDLEEHEKPQENLGYHALVNSFKGLSDTMLLLRFDPENEKLTVLSIPRDTQARIEGHGVRKINEANYYGGPALAAETVSELMGGVPIDRYVRVNIQGVEKLIDALGGVTVYVPKDMKYQDDSQHLYINLKKGKQHLNGEKAVQFLRFRYDQFGDISRVQRQQTFMRALIEQALKPQTLLKIPDILGVVQSHIDTNLTLEELAALGGYAAQTKRSNVQMVLLPGEFSGDGRKQVSYWLPSKRRIEQIATQYFDHTPENASEYGESEEVDPTSLRIAIQDSTDNPEAVQTMVRYLKEAGYRRVYVSDRWQEPLKVSRIVAQMGDDGGAAALRAQLGFGEVLVESTGSLASDITIQLGEDWQQLENSDSERSGSR</sequence>
<reference evidence="5 6" key="1">
    <citation type="submission" date="2016-11" db="EMBL/GenBank/DDBJ databases">
        <title>Draft Genome Sequences of Nine Cyanobacterial Strains from Diverse Habitats.</title>
        <authorList>
            <person name="Zhu T."/>
            <person name="Hou S."/>
            <person name="Lu X."/>
            <person name="Hess W.R."/>
        </authorList>
    </citation>
    <scope>NUCLEOTIDE SEQUENCE [LARGE SCALE GENOMIC DNA]</scope>
    <source>
        <strain evidence="5 6">NIES-593</strain>
    </source>
</reference>
<dbReference type="InterPro" id="IPR027381">
    <property type="entry name" value="LytR/CpsA/Psr_C"/>
</dbReference>
<keyword evidence="2" id="KW-1133">Transmembrane helix</keyword>
<evidence type="ECO:0000313" key="5">
    <source>
        <dbReference type="EMBL" id="OKH22006.1"/>
    </source>
</evidence>
<keyword evidence="6" id="KW-1185">Reference proteome</keyword>
<evidence type="ECO:0000256" key="1">
    <source>
        <dbReference type="ARBA" id="ARBA00006068"/>
    </source>
</evidence>
<dbReference type="AlphaFoldDB" id="A0A1U7HEK2"/>
<dbReference type="Pfam" id="PF13399">
    <property type="entry name" value="LytR_C"/>
    <property type="match status" value="1"/>
</dbReference>
<comment type="caution">
    <text evidence="5">The sequence shown here is derived from an EMBL/GenBank/DDBJ whole genome shotgun (WGS) entry which is preliminary data.</text>
</comment>
<gene>
    <name evidence="5" type="ORF">NIES593_13805</name>
</gene>
<dbReference type="PANTHER" id="PTHR33392">
    <property type="entry name" value="POLYISOPRENYL-TEICHOIC ACID--PEPTIDOGLYCAN TEICHOIC ACID TRANSFERASE TAGU"/>
    <property type="match status" value="1"/>
</dbReference>
<keyword evidence="2" id="KW-0812">Transmembrane</keyword>
<name>A0A1U7HEK2_9CYAN</name>
<dbReference type="Pfam" id="PF03816">
    <property type="entry name" value="LytR_cpsA_psr"/>
    <property type="match status" value="1"/>
</dbReference>
<dbReference type="EMBL" id="MRCB01000016">
    <property type="protein sequence ID" value="OKH22006.1"/>
    <property type="molecule type" value="Genomic_DNA"/>
</dbReference>
<evidence type="ECO:0000256" key="2">
    <source>
        <dbReference type="SAM" id="Phobius"/>
    </source>
</evidence>
<dbReference type="OrthoDB" id="305468at2"/>
<dbReference type="RefSeq" id="WP_073600141.1">
    <property type="nucleotide sequence ID" value="NZ_MRCB01000016.1"/>
</dbReference>
<dbReference type="InterPro" id="IPR004474">
    <property type="entry name" value="LytR_CpsA_psr"/>
</dbReference>
<comment type="similarity">
    <text evidence="1">Belongs to the LytR/CpsA/Psr (LCP) family.</text>
</comment>
<accession>A0A1U7HEK2</accession>
<organism evidence="5 6">
    <name type="scientific">Hydrococcus rivularis NIES-593</name>
    <dbReference type="NCBI Taxonomy" id="1921803"/>
    <lineage>
        <taxon>Bacteria</taxon>
        <taxon>Bacillati</taxon>
        <taxon>Cyanobacteriota</taxon>
        <taxon>Cyanophyceae</taxon>
        <taxon>Pleurocapsales</taxon>
        <taxon>Hydrococcaceae</taxon>
        <taxon>Hydrococcus</taxon>
    </lineage>
</organism>
<feature type="domain" description="LytR/CpsA/Psr regulator C-terminal" evidence="4">
    <location>
        <begin position="373"/>
        <end position="459"/>
    </location>
</feature>